<evidence type="ECO:0000313" key="2">
    <source>
        <dbReference type="Proteomes" id="UP001226762"/>
    </source>
</evidence>
<dbReference type="RefSeq" id="WP_306734103.1">
    <property type="nucleotide sequence ID" value="NZ_JANHAX010000001.1"/>
</dbReference>
<dbReference type="AlphaFoldDB" id="A0AAE3W9Y0"/>
<reference evidence="1" key="1">
    <citation type="submission" date="2022-07" db="EMBL/GenBank/DDBJ databases">
        <authorList>
            <person name="Otstavnykh N."/>
            <person name="Isaeva M."/>
            <person name="Bystritskaya E."/>
        </authorList>
    </citation>
    <scope>NUCLEOTIDE SEQUENCE</scope>
    <source>
        <strain evidence="1">KCTC 52189</strain>
    </source>
</reference>
<protein>
    <submittedName>
        <fullName evidence="1">Uncharacterized protein</fullName>
    </submittedName>
</protein>
<evidence type="ECO:0000313" key="1">
    <source>
        <dbReference type="EMBL" id="MDQ2088842.1"/>
    </source>
</evidence>
<accession>A0AAE3W9Y0</accession>
<proteinExistence type="predicted"/>
<reference evidence="1" key="2">
    <citation type="submission" date="2023-02" db="EMBL/GenBank/DDBJ databases">
        <title>'Rhodoalgimonas zhirmunskyi' gen. nov., isolated from a red alga.</title>
        <authorList>
            <person name="Nedashkovskaya O.I."/>
            <person name="Otstavnykh N.Y."/>
            <person name="Bystritskaya E.P."/>
            <person name="Balabanova L.A."/>
            <person name="Isaeva M.P."/>
        </authorList>
    </citation>
    <scope>NUCLEOTIDE SEQUENCE</scope>
    <source>
        <strain evidence="1">KCTC 52189</strain>
    </source>
</reference>
<gene>
    <name evidence="1" type="ORF">NO357_02870</name>
</gene>
<organism evidence="1 2">
    <name type="scientific">Marimonas arenosa</name>
    <dbReference type="NCBI Taxonomy" id="1795305"/>
    <lineage>
        <taxon>Bacteria</taxon>
        <taxon>Pseudomonadati</taxon>
        <taxon>Pseudomonadota</taxon>
        <taxon>Alphaproteobacteria</taxon>
        <taxon>Rhodobacterales</taxon>
        <taxon>Paracoccaceae</taxon>
        <taxon>Marimonas</taxon>
    </lineage>
</organism>
<dbReference type="EMBL" id="JANHAX010000001">
    <property type="protein sequence ID" value="MDQ2088842.1"/>
    <property type="molecule type" value="Genomic_DNA"/>
</dbReference>
<keyword evidence="2" id="KW-1185">Reference proteome</keyword>
<name>A0AAE3W9Y0_9RHOB</name>
<comment type="caution">
    <text evidence="1">The sequence shown here is derived from an EMBL/GenBank/DDBJ whole genome shotgun (WGS) entry which is preliminary data.</text>
</comment>
<dbReference type="Proteomes" id="UP001226762">
    <property type="component" value="Unassembled WGS sequence"/>
</dbReference>
<sequence length="120" mass="13291">MDVTAPRASEIKHRIASELHDYDPDAGNLRSVGQVVPMPPDWHRLLLKEFREALIEPEEVETLFSGGMTATCWAVTRSTGAYRVLYIPWAKVFSLAVESRFGPVDIGVHGDAISVFGSIH</sequence>